<protein>
    <submittedName>
        <fullName evidence="2">Efflux RND transporter permease subunit</fullName>
    </submittedName>
</protein>
<accession>A0A399RT92</accession>
<dbReference type="Pfam" id="PF00873">
    <property type="entry name" value="ACR_tran"/>
    <property type="match status" value="1"/>
</dbReference>
<dbReference type="Gene3D" id="3.30.70.1320">
    <property type="entry name" value="Multidrug efflux transporter AcrB pore domain like"/>
    <property type="match status" value="1"/>
</dbReference>
<evidence type="ECO:0000256" key="1">
    <source>
        <dbReference type="SAM" id="Phobius"/>
    </source>
</evidence>
<dbReference type="Gene3D" id="1.20.1640.10">
    <property type="entry name" value="Multidrug efflux transporter AcrB transmembrane domain"/>
    <property type="match status" value="2"/>
</dbReference>
<sequence>MMPPGAGLPGLSVRRPLLAAVMNLLIVIAGLAAMLGVEVRELPDVDRPIVSVRANLPGAAPETMDAEVTSILEGAISRVSGVREINSSSEENNSRIRIEFNPGVDLDTAASDVREAVSRVTRELPDRVENVAVTKADSEGEAVLTIAVISTAYSEEELSRIITNDIIPEFLSIEGIATIQEFGTRERQMRVVVDPLRLSRFGLTIADVASALREAPFDVPVGSFRSESQELIVRAEATAATPELIKDIYIRGDTKIGDVAEAVLGPADADDFLRYNGNPIIGLGVVRQAQSNTIQISSAAKKKIEQLNRRFDDIRLEVTSDEAVFIEKSVEEVLLSLAITVLIVVGTIWLFLGSAKATIIPAVAIPVSLIGTVAGIWVLGFSINLLTLLALVLATGLIVDDAIVVLENIQRKQADGLRRRAAAVIGGQQVFFAVIATTAVLIAVFVPISFLPSTTGRLFREFGFVMSLSVGISSIVALTLAPAIASKFRFIERDPADRKDNALERFGRLLLGAYERALRFNLDRPMVIVIVSLLAAIGAGLLYRSLSQELVPPEDRGVVQVFATGPDGVGLAYMEQEADEIEALLQPFVDDGTIENLFTIVGAWDPNRVNVTARLAPWEERELSQQDVISALQGPMSEIPGSRVSVFGRSSLSVGWGGRGGGLRIALTGNNYDDIYAAARSLARAVDSSDILSNADISYQPTQPQLSVQVDRRRAADLNVPLDQISVTLRAMVDGEDLIDLNVEDQAIPIILESETGAIRDPGDLRNLFVRSDEGALVPISTLTEIREEGVAAELDRTAQRRAIEVDMDIAPGLPLADAIAEIERLGDEALPAGINMILQGDAATLEESNRDLLITYGFAFIIVLLVLVAQFESVTSPLVILLSVPFALAAAVYALTFTGVSLNIYSQIGLIMLIGLMAKNGILLVEFADQLRSMGRSVKDAVFEAAIIRARPIVMTLISTVLGALPLILSSGAGAEARNSIGWVVFGGLGLAALFTLFLTPVIYLGVARLSKPRTQETRALEEELEEARAQQGGQLAE</sequence>
<feature type="transmembrane region" description="Helical" evidence="1">
    <location>
        <begin position="854"/>
        <end position="872"/>
    </location>
</feature>
<dbReference type="SUPFAM" id="SSF82866">
    <property type="entry name" value="Multidrug efflux transporter AcrB transmembrane domain"/>
    <property type="match status" value="2"/>
</dbReference>
<reference evidence="2 3" key="1">
    <citation type="submission" date="2018-08" db="EMBL/GenBank/DDBJ databases">
        <title>Henriciella mobilis sp. nov., isolated from seawater.</title>
        <authorList>
            <person name="Cheng H."/>
            <person name="Wu Y.-H."/>
            <person name="Xu X.-W."/>
            <person name="Guo L.-L."/>
        </authorList>
    </citation>
    <scope>NUCLEOTIDE SEQUENCE [LARGE SCALE GENOMIC DNA]</scope>
    <source>
        <strain evidence="2 3">JN25</strain>
    </source>
</reference>
<dbReference type="EMBL" id="QWFX01000005">
    <property type="protein sequence ID" value="RIJ33107.1"/>
    <property type="molecule type" value="Genomic_DNA"/>
</dbReference>
<keyword evidence="1" id="KW-0812">Transmembrane</keyword>
<dbReference type="Gene3D" id="3.30.70.1430">
    <property type="entry name" value="Multidrug efflux transporter AcrB pore domain"/>
    <property type="match status" value="2"/>
</dbReference>
<gene>
    <name evidence="2" type="ORF">D1223_04500</name>
</gene>
<feature type="transmembrane region" description="Helical" evidence="1">
    <location>
        <begin position="359"/>
        <end position="379"/>
    </location>
</feature>
<feature type="transmembrane region" description="Helical" evidence="1">
    <location>
        <begin position="385"/>
        <end position="409"/>
    </location>
</feature>
<dbReference type="OrthoDB" id="174266at2"/>
<proteinExistence type="predicted"/>
<evidence type="ECO:0000313" key="3">
    <source>
        <dbReference type="Proteomes" id="UP000266385"/>
    </source>
</evidence>
<feature type="transmembrane region" description="Helical" evidence="1">
    <location>
        <begin position="947"/>
        <end position="970"/>
    </location>
</feature>
<dbReference type="AlphaFoldDB" id="A0A399RT92"/>
<keyword evidence="1" id="KW-0472">Membrane</keyword>
<feature type="transmembrane region" description="Helical" evidence="1">
    <location>
        <begin position="879"/>
        <end position="899"/>
    </location>
</feature>
<feature type="transmembrane region" description="Helical" evidence="1">
    <location>
        <begin position="462"/>
        <end position="485"/>
    </location>
</feature>
<dbReference type="Gene3D" id="3.30.2090.10">
    <property type="entry name" value="Multidrug efflux transporter AcrB TolC docking domain, DN and DC subdomains"/>
    <property type="match status" value="2"/>
</dbReference>
<dbReference type="PRINTS" id="PR00702">
    <property type="entry name" value="ACRIFLAVINRP"/>
</dbReference>
<feature type="transmembrane region" description="Helical" evidence="1">
    <location>
        <begin position="430"/>
        <end position="450"/>
    </location>
</feature>
<dbReference type="InterPro" id="IPR027463">
    <property type="entry name" value="AcrB_DN_DC_subdom"/>
</dbReference>
<feature type="transmembrane region" description="Helical" evidence="1">
    <location>
        <begin position="17"/>
        <end position="37"/>
    </location>
</feature>
<feature type="transmembrane region" description="Helical" evidence="1">
    <location>
        <begin position="982"/>
        <end position="1008"/>
    </location>
</feature>
<feature type="transmembrane region" description="Helical" evidence="1">
    <location>
        <begin position="333"/>
        <end position="352"/>
    </location>
</feature>
<dbReference type="InterPro" id="IPR001036">
    <property type="entry name" value="Acrflvin-R"/>
</dbReference>
<organism evidence="2 3">
    <name type="scientific">Henriciella mobilis</name>
    <dbReference type="NCBI Taxonomy" id="2305467"/>
    <lineage>
        <taxon>Bacteria</taxon>
        <taxon>Pseudomonadati</taxon>
        <taxon>Pseudomonadota</taxon>
        <taxon>Alphaproteobacteria</taxon>
        <taxon>Hyphomonadales</taxon>
        <taxon>Hyphomonadaceae</taxon>
        <taxon>Henriciella</taxon>
    </lineage>
</organism>
<dbReference type="Gene3D" id="3.30.70.1440">
    <property type="entry name" value="Multidrug efflux transporter AcrB pore domain"/>
    <property type="match status" value="1"/>
</dbReference>
<dbReference type="GO" id="GO:0005886">
    <property type="term" value="C:plasma membrane"/>
    <property type="evidence" value="ECO:0007669"/>
    <property type="project" value="TreeGrafter"/>
</dbReference>
<dbReference type="Proteomes" id="UP000266385">
    <property type="component" value="Unassembled WGS sequence"/>
</dbReference>
<name>A0A399RT92_9PROT</name>
<dbReference type="PANTHER" id="PTHR32063">
    <property type="match status" value="1"/>
</dbReference>
<keyword evidence="3" id="KW-1185">Reference proteome</keyword>
<feature type="transmembrane region" description="Helical" evidence="1">
    <location>
        <begin position="526"/>
        <end position="546"/>
    </location>
</feature>
<comment type="caution">
    <text evidence="2">The sequence shown here is derived from an EMBL/GenBank/DDBJ whole genome shotgun (WGS) entry which is preliminary data.</text>
</comment>
<evidence type="ECO:0000313" key="2">
    <source>
        <dbReference type="EMBL" id="RIJ33107.1"/>
    </source>
</evidence>
<dbReference type="SUPFAM" id="SSF82693">
    <property type="entry name" value="Multidrug efflux transporter AcrB pore domain, PN1, PN2, PC1 and PC2 subdomains"/>
    <property type="match status" value="4"/>
</dbReference>
<feature type="transmembrane region" description="Helical" evidence="1">
    <location>
        <begin position="905"/>
        <end position="926"/>
    </location>
</feature>
<keyword evidence="1" id="KW-1133">Transmembrane helix</keyword>
<dbReference type="SUPFAM" id="SSF82714">
    <property type="entry name" value="Multidrug efflux transporter AcrB TolC docking domain, DN and DC subdomains"/>
    <property type="match status" value="2"/>
</dbReference>
<dbReference type="PANTHER" id="PTHR32063:SF14">
    <property type="entry name" value="BLL4319 PROTEIN"/>
    <property type="match status" value="1"/>
</dbReference>
<dbReference type="GO" id="GO:0042910">
    <property type="term" value="F:xenobiotic transmembrane transporter activity"/>
    <property type="evidence" value="ECO:0007669"/>
    <property type="project" value="TreeGrafter"/>
</dbReference>